<keyword evidence="8" id="KW-1185">Reference proteome</keyword>
<dbReference type="PIRSF" id="PIRSF005859">
    <property type="entry name" value="PBR"/>
    <property type="match status" value="1"/>
</dbReference>
<evidence type="ECO:0000256" key="6">
    <source>
        <dbReference type="SAM" id="Phobius"/>
    </source>
</evidence>
<feature type="transmembrane region" description="Helical" evidence="6">
    <location>
        <begin position="76"/>
        <end position="94"/>
    </location>
</feature>
<proteinExistence type="inferred from homology"/>
<dbReference type="PANTHER" id="PTHR10057:SF0">
    <property type="entry name" value="TRANSLOCATOR PROTEIN"/>
    <property type="match status" value="1"/>
</dbReference>
<accession>A0ABS7R2C8</accession>
<evidence type="ECO:0000313" key="7">
    <source>
        <dbReference type="EMBL" id="MBY8915032.1"/>
    </source>
</evidence>
<dbReference type="InterPro" id="IPR004307">
    <property type="entry name" value="TspO_MBR"/>
</dbReference>
<sequence>MPLLRVLPFFLILVVGGGLVIGYVTAPGIWYAGLNKPAFNPPDWVFAPTWSVLYVLIAVAGARVWLRGRREPAMRLWWLQLLLNFAWSPVFFSLHMIGPALVIILLLAATVIAFIIASWRVDRLSALMFLPYAAWVLFAGVLNGAILLLN</sequence>
<evidence type="ECO:0000256" key="3">
    <source>
        <dbReference type="ARBA" id="ARBA00022692"/>
    </source>
</evidence>
<evidence type="ECO:0000256" key="1">
    <source>
        <dbReference type="ARBA" id="ARBA00004141"/>
    </source>
</evidence>
<dbReference type="InterPro" id="IPR038330">
    <property type="entry name" value="TspO/MBR-related_sf"/>
</dbReference>
<dbReference type="CDD" id="cd15904">
    <property type="entry name" value="TSPO_MBR"/>
    <property type="match status" value="1"/>
</dbReference>
<keyword evidence="5 6" id="KW-0472">Membrane</keyword>
<dbReference type="RefSeq" id="WP_223004239.1">
    <property type="nucleotide sequence ID" value="NZ_JAHSQO010000001.1"/>
</dbReference>
<keyword evidence="3 6" id="KW-0812">Transmembrane</keyword>
<gene>
    <name evidence="7" type="ORF">KVG22_00410</name>
</gene>
<feature type="transmembrane region" description="Helical" evidence="6">
    <location>
        <begin position="129"/>
        <end position="149"/>
    </location>
</feature>
<evidence type="ECO:0000256" key="5">
    <source>
        <dbReference type="ARBA" id="ARBA00023136"/>
    </source>
</evidence>
<comment type="caution">
    <text evidence="7">The sequence shown here is derived from an EMBL/GenBank/DDBJ whole genome shotgun (WGS) entry which is preliminary data.</text>
</comment>
<dbReference type="EMBL" id="JAHSQO010000001">
    <property type="protein sequence ID" value="MBY8915032.1"/>
    <property type="molecule type" value="Genomic_DNA"/>
</dbReference>
<feature type="transmembrane region" description="Helical" evidence="6">
    <location>
        <begin position="100"/>
        <end position="117"/>
    </location>
</feature>
<dbReference type="Proteomes" id="UP000777661">
    <property type="component" value="Unassembled WGS sequence"/>
</dbReference>
<name>A0ABS7R2C8_9HYPH</name>
<organism evidence="7 8">
    <name type="scientific">Nitratireductor rhodophyticola</name>
    <dbReference type="NCBI Taxonomy" id="2854036"/>
    <lineage>
        <taxon>Bacteria</taxon>
        <taxon>Pseudomonadati</taxon>
        <taxon>Pseudomonadota</taxon>
        <taxon>Alphaproteobacteria</taxon>
        <taxon>Hyphomicrobiales</taxon>
        <taxon>Phyllobacteriaceae</taxon>
        <taxon>Nitratireductor</taxon>
    </lineage>
</organism>
<dbReference type="Gene3D" id="1.20.1260.100">
    <property type="entry name" value="TspO/MBR protein"/>
    <property type="match status" value="1"/>
</dbReference>
<comment type="subcellular location">
    <subcellularLocation>
        <location evidence="1">Membrane</location>
        <topology evidence="1">Multi-pass membrane protein</topology>
    </subcellularLocation>
</comment>
<dbReference type="PANTHER" id="PTHR10057">
    <property type="entry name" value="PERIPHERAL-TYPE BENZODIAZEPINE RECEPTOR"/>
    <property type="match status" value="1"/>
</dbReference>
<protein>
    <submittedName>
        <fullName evidence="7">Tryptophan-rich sensory protein</fullName>
    </submittedName>
</protein>
<feature type="transmembrane region" description="Helical" evidence="6">
    <location>
        <begin position="44"/>
        <end position="64"/>
    </location>
</feature>
<dbReference type="Pfam" id="PF03073">
    <property type="entry name" value="TspO_MBR"/>
    <property type="match status" value="1"/>
</dbReference>
<evidence type="ECO:0000313" key="8">
    <source>
        <dbReference type="Proteomes" id="UP000777661"/>
    </source>
</evidence>
<reference evidence="7 8" key="1">
    <citation type="submission" date="2021-06" db="EMBL/GenBank/DDBJ databases">
        <title>Nitratireductor porphyridii sp. nov., isolated from a small marine red alga, Porphyridium purpureum in South Korea.</title>
        <authorList>
            <person name="Kim K.H."/>
            <person name="Kristyanto S."/>
            <person name="Jeon C.O."/>
        </authorList>
    </citation>
    <scope>NUCLEOTIDE SEQUENCE [LARGE SCALE GENOMIC DNA]</scope>
    <source>
        <strain evidence="7 8">R6</strain>
    </source>
</reference>
<keyword evidence="4 6" id="KW-1133">Transmembrane helix</keyword>
<evidence type="ECO:0000256" key="4">
    <source>
        <dbReference type="ARBA" id="ARBA00022989"/>
    </source>
</evidence>
<evidence type="ECO:0000256" key="2">
    <source>
        <dbReference type="ARBA" id="ARBA00007524"/>
    </source>
</evidence>
<comment type="similarity">
    <text evidence="2">Belongs to the TspO/BZRP family.</text>
</comment>
<feature type="transmembrane region" description="Helical" evidence="6">
    <location>
        <begin position="7"/>
        <end position="32"/>
    </location>
</feature>